<keyword evidence="11" id="KW-0234">DNA repair</keyword>
<keyword evidence="10" id="KW-0238">DNA-binding</keyword>
<dbReference type="Gene3D" id="3.90.320.10">
    <property type="match status" value="1"/>
</dbReference>
<keyword evidence="1" id="KW-0004">4Fe-4S</keyword>
<evidence type="ECO:0000256" key="5">
    <source>
        <dbReference type="ARBA" id="ARBA00022801"/>
    </source>
</evidence>
<dbReference type="InterPro" id="IPR011604">
    <property type="entry name" value="PDDEXK-like_dom_sf"/>
</dbReference>
<evidence type="ECO:0000256" key="11">
    <source>
        <dbReference type="ARBA" id="ARBA00023204"/>
    </source>
</evidence>
<evidence type="ECO:0000256" key="8">
    <source>
        <dbReference type="ARBA" id="ARBA00023004"/>
    </source>
</evidence>
<feature type="domain" description="Helicase ATP-binding" evidence="14">
    <location>
        <begin position="173"/>
        <end position="431"/>
    </location>
</feature>
<organism evidence="15 16">
    <name type="scientific">Modicisalibacter tunisiensis</name>
    <dbReference type="NCBI Taxonomy" id="390637"/>
    <lineage>
        <taxon>Bacteria</taxon>
        <taxon>Pseudomonadati</taxon>
        <taxon>Pseudomonadota</taxon>
        <taxon>Gammaproteobacteria</taxon>
        <taxon>Oceanospirillales</taxon>
        <taxon>Halomonadaceae</taxon>
        <taxon>Modicisalibacter</taxon>
    </lineage>
</organism>
<keyword evidence="8" id="KW-0408">Iron</keyword>
<sequence>MTLTVAVRTLCAFTARRGDLDRRFTPAPSAQEGMAGHALVTGRRGADYQRELPLEGRHGELVVRGRADGFDPARRRLEEIKTHRGDLALMPDNQRALHWAQVKLYGALLCRERGHAELTLALVYLDIATQRETALEATFEAAELEAFLVEHCARFLAWARQEAAHRVARDAALEALGFPHAAFRPGQRELAEATYKAAATGRALLLEAPTGIGKTLGTLFPALKALPRRRLDRVFFLTAKTPGRRLALDALATLAGDGAEVSAMPLRVLELVARDKACEHPDKACHGEACPLARGFYDRLPAAREAAVRHARLDRERVREIALAHDVCPYYLAQELARWCDVVVGDYNYYFDAHAMLHALAREQEWRVAVLVDEAHNLVERGRGMYTAELDRAELLALKRHVPGALRRPLEALDRQWRALHADDEADAAYRVLDGPPTQWLGALQRLVQAIADHLAEAAAAGTPMADPALLAFMLDALQLVRLTERFGAHSLFDCHERPGRRGTRLSRLCCRNVLPAAFLAERFAAAHAAVLFSATLGPGAYYRDLLGLPADTPWQAVLSPFSAAQLTVRRSAHISTRYADRPASLTPIATLMAEQYRARPGNYLAFFSSHAYLEQVAGRFREHHPEVPVWCQQRRMDEAARQAFLDRFVADGRGIGFAVLGGAFAEGVDLPGERLIGAFVVTLGLPQVNPVTEQLRERLAALFGRGYDYAYLYPGVQKVVQAAGRVIRTPADRGVVHLIDDRFCRREVERLLPAWWRLDPGGG</sequence>
<keyword evidence="9" id="KW-0411">Iron-sulfur</keyword>
<keyword evidence="7" id="KW-0067">ATP-binding</keyword>
<dbReference type="InterPro" id="IPR010614">
    <property type="entry name" value="RAD3-like_helicase_DEAD"/>
</dbReference>
<comment type="similarity">
    <text evidence="13">Belongs to the helicase family. DinG subfamily.</text>
</comment>
<keyword evidence="4" id="KW-0227">DNA damage</keyword>
<dbReference type="InterPro" id="IPR014013">
    <property type="entry name" value="Helic_SF1/SF2_ATP-bd_DinG/Rad3"/>
</dbReference>
<evidence type="ECO:0000256" key="9">
    <source>
        <dbReference type="ARBA" id="ARBA00023014"/>
    </source>
</evidence>
<dbReference type="Gene3D" id="3.40.50.300">
    <property type="entry name" value="P-loop containing nucleotide triphosphate hydrolases"/>
    <property type="match status" value="2"/>
</dbReference>
<dbReference type="RefSeq" id="WP_224420140.1">
    <property type="nucleotide sequence ID" value="NZ_JAGXFD010000001.1"/>
</dbReference>
<dbReference type="EMBL" id="JAGXFD010000001">
    <property type="protein sequence ID" value="MBZ9566444.1"/>
    <property type="molecule type" value="Genomic_DNA"/>
</dbReference>
<dbReference type="SMART" id="SM00491">
    <property type="entry name" value="HELICc2"/>
    <property type="match status" value="1"/>
</dbReference>
<dbReference type="GO" id="GO:0004386">
    <property type="term" value="F:helicase activity"/>
    <property type="evidence" value="ECO:0007669"/>
    <property type="project" value="UniProtKB-KW"/>
</dbReference>
<evidence type="ECO:0000256" key="2">
    <source>
        <dbReference type="ARBA" id="ARBA00022723"/>
    </source>
</evidence>
<reference evidence="15 16" key="1">
    <citation type="submission" date="2021-05" db="EMBL/GenBank/DDBJ databases">
        <title>Petroleum and Energy Research Collection (APPE): ex situ preservation of microbial diversity associated with the oil industry and exploitation of its biotechnological potential.</title>
        <authorList>
            <person name="Paixao C.T.M."/>
            <person name="Gomes M.B."/>
            <person name="Oliveira V.M."/>
        </authorList>
    </citation>
    <scope>NUCLEOTIDE SEQUENCE [LARGE SCALE GENOMIC DNA]</scope>
    <source>
        <strain evidence="15 16">LIT2</strain>
    </source>
</reference>
<evidence type="ECO:0000313" key="15">
    <source>
        <dbReference type="EMBL" id="MBZ9566444.1"/>
    </source>
</evidence>
<evidence type="ECO:0000256" key="10">
    <source>
        <dbReference type="ARBA" id="ARBA00023125"/>
    </source>
</evidence>
<evidence type="ECO:0000256" key="1">
    <source>
        <dbReference type="ARBA" id="ARBA00022485"/>
    </source>
</evidence>
<keyword evidence="3" id="KW-0547">Nucleotide-binding</keyword>
<keyword evidence="12" id="KW-0413">Isomerase</keyword>
<dbReference type="PANTHER" id="PTHR11472">
    <property type="entry name" value="DNA REPAIR DEAD HELICASE RAD3/XP-D SUBFAMILY MEMBER"/>
    <property type="match status" value="1"/>
</dbReference>
<keyword evidence="6 15" id="KW-0347">Helicase</keyword>
<evidence type="ECO:0000256" key="3">
    <source>
        <dbReference type="ARBA" id="ARBA00022741"/>
    </source>
</evidence>
<keyword evidence="2" id="KW-0479">Metal-binding</keyword>
<dbReference type="InterPro" id="IPR006555">
    <property type="entry name" value="ATP-dep_Helicase_C"/>
</dbReference>
<proteinExistence type="inferred from homology"/>
<keyword evidence="16" id="KW-1185">Reference proteome</keyword>
<dbReference type="PROSITE" id="PS51193">
    <property type="entry name" value="HELICASE_ATP_BIND_2"/>
    <property type="match status" value="1"/>
</dbReference>
<comment type="caution">
    <text evidence="15">The sequence shown here is derived from an EMBL/GenBank/DDBJ whole genome shotgun (WGS) entry which is preliminary data.</text>
</comment>
<dbReference type="InterPro" id="IPR045028">
    <property type="entry name" value="DinG/Rad3-like"/>
</dbReference>
<evidence type="ECO:0000256" key="7">
    <source>
        <dbReference type="ARBA" id="ARBA00022840"/>
    </source>
</evidence>
<dbReference type="PANTHER" id="PTHR11472:SF34">
    <property type="entry name" value="REGULATOR OF TELOMERE ELONGATION HELICASE 1"/>
    <property type="match status" value="1"/>
</dbReference>
<dbReference type="Pfam" id="PF13307">
    <property type="entry name" value="Helicase_C_2"/>
    <property type="match status" value="1"/>
</dbReference>
<dbReference type="Pfam" id="PF06733">
    <property type="entry name" value="DEAD_2"/>
    <property type="match status" value="1"/>
</dbReference>
<dbReference type="Proteomes" id="UP001319883">
    <property type="component" value="Unassembled WGS sequence"/>
</dbReference>
<evidence type="ECO:0000259" key="14">
    <source>
        <dbReference type="PROSITE" id="PS51193"/>
    </source>
</evidence>
<dbReference type="InterPro" id="IPR027417">
    <property type="entry name" value="P-loop_NTPase"/>
</dbReference>
<dbReference type="SUPFAM" id="SSF52540">
    <property type="entry name" value="P-loop containing nucleoside triphosphate hydrolases"/>
    <property type="match status" value="1"/>
</dbReference>
<protein>
    <submittedName>
        <fullName evidence="15">ATP-dependent DNA helicase</fullName>
    </submittedName>
</protein>
<gene>
    <name evidence="15" type="ORF">KGQ91_01890</name>
</gene>
<evidence type="ECO:0000256" key="13">
    <source>
        <dbReference type="ARBA" id="ARBA00038058"/>
    </source>
</evidence>
<evidence type="ECO:0000256" key="6">
    <source>
        <dbReference type="ARBA" id="ARBA00022806"/>
    </source>
</evidence>
<dbReference type="SMART" id="SM00488">
    <property type="entry name" value="DEXDc2"/>
    <property type="match status" value="1"/>
</dbReference>
<evidence type="ECO:0000256" key="4">
    <source>
        <dbReference type="ARBA" id="ARBA00022763"/>
    </source>
</evidence>
<accession>A0ABS7WW94</accession>
<dbReference type="InterPro" id="IPR006554">
    <property type="entry name" value="Helicase-like_DEXD_c2"/>
</dbReference>
<name>A0ABS7WW94_9GAMM</name>
<keyword evidence="5" id="KW-0378">Hydrolase</keyword>
<evidence type="ECO:0000313" key="16">
    <source>
        <dbReference type="Proteomes" id="UP001319883"/>
    </source>
</evidence>
<evidence type="ECO:0000256" key="12">
    <source>
        <dbReference type="ARBA" id="ARBA00023235"/>
    </source>
</evidence>